<dbReference type="AlphaFoldDB" id="A0A2N0Q0K7"/>
<reference evidence="3 4" key="4">
    <citation type="submission" date="2017-10" db="EMBL/GenBank/DDBJ databases">
        <title>Genome analyses suggest a sexual origin of heterokaryosis in a supposedly ancient asexual fungus.</title>
        <authorList>
            <person name="Corradi N."/>
            <person name="Sedzielewska K."/>
            <person name="Noel J."/>
            <person name="Charron P."/>
            <person name="Farinelli L."/>
            <person name="Marton T."/>
            <person name="Kruger M."/>
            <person name="Pelin A."/>
            <person name="Brachmann A."/>
            <person name="Corradi N."/>
        </authorList>
    </citation>
    <scope>NUCLEOTIDE SEQUENCE [LARGE SCALE GENOMIC DNA]</scope>
    <source>
        <strain evidence="3 4">A1</strain>
    </source>
</reference>
<feature type="compositionally biased region" description="Basic and acidic residues" evidence="1">
    <location>
        <begin position="141"/>
        <end position="157"/>
    </location>
</feature>
<feature type="compositionally biased region" description="Basic and acidic residues" evidence="1">
    <location>
        <begin position="110"/>
        <end position="133"/>
    </location>
</feature>
<reference evidence="2 5" key="2">
    <citation type="submission" date="2017-09" db="EMBL/GenBank/DDBJ databases">
        <title>Extensive intraspecific genome diversity in a model arbuscular mycorrhizal fungus.</title>
        <authorList>
            <person name="Chen E.C."/>
            <person name="Morin E."/>
            <person name="Beaudet D."/>
            <person name="Noel J."/>
            <person name="Ndikumana S."/>
            <person name="Charron P."/>
            <person name="St-Onge C."/>
            <person name="Giorgi J."/>
            <person name="Grigoriev I.V."/>
            <person name="Roux C."/>
            <person name="Martin F.M."/>
            <person name="Corradi N."/>
        </authorList>
    </citation>
    <scope>NUCLEOTIDE SEQUENCE [LARGE SCALE GENOMIC DNA]</scope>
    <source>
        <strain evidence="2 5">A5</strain>
    </source>
</reference>
<gene>
    <name evidence="3" type="ORF">RhiirA1_534897</name>
    <name evidence="2" type="ORF">RhiirA5_496849</name>
</gene>
<dbReference type="Proteomes" id="UP000232722">
    <property type="component" value="Unassembled WGS sequence"/>
</dbReference>
<dbReference type="VEuPathDB" id="FungiDB:RhiirFUN_026205"/>
<dbReference type="Proteomes" id="UP000232688">
    <property type="component" value="Unassembled WGS sequence"/>
</dbReference>
<evidence type="ECO:0000313" key="4">
    <source>
        <dbReference type="Proteomes" id="UP000232688"/>
    </source>
</evidence>
<reference evidence="2 5" key="1">
    <citation type="submission" date="2016-04" db="EMBL/GenBank/DDBJ databases">
        <title>Genome analyses suggest a sexual origin of heterokaryosis in a supposedly ancient asexual fungus.</title>
        <authorList>
            <person name="Ropars J."/>
            <person name="Sedzielewska K."/>
            <person name="Noel J."/>
            <person name="Charron P."/>
            <person name="Farinelli L."/>
            <person name="Marton T."/>
            <person name="Kruger M."/>
            <person name="Pelin A."/>
            <person name="Brachmann A."/>
            <person name="Corradi N."/>
        </authorList>
    </citation>
    <scope>NUCLEOTIDE SEQUENCE [LARGE SCALE GENOMIC DNA]</scope>
    <source>
        <strain evidence="2 5">A5</strain>
    </source>
</reference>
<evidence type="ECO:0000256" key="1">
    <source>
        <dbReference type="SAM" id="MobiDB-lite"/>
    </source>
</evidence>
<dbReference type="EMBL" id="LLXH01000391">
    <property type="protein sequence ID" value="PKC67443.1"/>
    <property type="molecule type" value="Genomic_DNA"/>
</dbReference>
<comment type="caution">
    <text evidence="2">The sequence shown here is derived from an EMBL/GenBank/DDBJ whole genome shotgun (WGS) entry which is preliminary data.</text>
</comment>
<dbReference type="VEuPathDB" id="FungiDB:RhiirA1_534897"/>
<dbReference type="VEuPathDB" id="FungiDB:FUN_001725"/>
<sequence>MLSRSVVKYKENLVFNIYEFKYYRHDEIKEMHAIYEVQFPLFHAQIMIIGLCYAKRCERREALFNVYRVYRKFRLCWIVLALSTWNTLRCYRNFNNTRHAAPTKVPKNIRKSEKNETLREEEEKQRIVREMARTGKTRKKPREERKRERQERGRKEE</sequence>
<protein>
    <submittedName>
        <fullName evidence="2">Uncharacterized protein</fullName>
    </submittedName>
</protein>
<evidence type="ECO:0000313" key="5">
    <source>
        <dbReference type="Proteomes" id="UP000232722"/>
    </source>
</evidence>
<organism evidence="2 5">
    <name type="scientific">Rhizophagus irregularis</name>
    <dbReference type="NCBI Taxonomy" id="588596"/>
    <lineage>
        <taxon>Eukaryota</taxon>
        <taxon>Fungi</taxon>
        <taxon>Fungi incertae sedis</taxon>
        <taxon>Mucoromycota</taxon>
        <taxon>Glomeromycotina</taxon>
        <taxon>Glomeromycetes</taxon>
        <taxon>Glomerales</taxon>
        <taxon>Glomeraceae</taxon>
        <taxon>Rhizophagus</taxon>
    </lineage>
</organism>
<accession>A0A2N0Q0K7</accession>
<reference evidence="3 4" key="3">
    <citation type="submission" date="2017-10" db="EMBL/GenBank/DDBJ databases">
        <title>Extensive intraspecific genome diversity in a model arbuscular mycorrhizal fungus.</title>
        <authorList>
            <person name="Chen E.C.H."/>
            <person name="Morin E."/>
            <person name="Baudet D."/>
            <person name="Noel J."/>
            <person name="Ndikumana S."/>
            <person name="Charron P."/>
            <person name="St-Onge C."/>
            <person name="Giorgi J."/>
            <person name="Grigoriev I.V."/>
            <person name="Roux C."/>
            <person name="Martin F.M."/>
            <person name="Corradi N."/>
        </authorList>
    </citation>
    <scope>NUCLEOTIDE SEQUENCE [LARGE SCALE GENOMIC DNA]</scope>
    <source>
        <strain evidence="3 4">A1</strain>
    </source>
</reference>
<evidence type="ECO:0000313" key="2">
    <source>
        <dbReference type="EMBL" id="PKC12566.1"/>
    </source>
</evidence>
<dbReference type="EMBL" id="LLXJ01000242">
    <property type="protein sequence ID" value="PKC12566.1"/>
    <property type="molecule type" value="Genomic_DNA"/>
</dbReference>
<evidence type="ECO:0000313" key="3">
    <source>
        <dbReference type="EMBL" id="PKC67443.1"/>
    </source>
</evidence>
<proteinExistence type="predicted"/>
<name>A0A2N0Q0K7_9GLOM</name>
<feature type="region of interest" description="Disordered" evidence="1">
    <location>
        <begin position="102"/>
        <end position="157"/>
    </location>
</feature>